<sequence length="177" mass="20247">MDALFAQLRHYRQQWPQEGDAGHFEAFLEAGQRVFFRDALEGHFTGSAWLVSADGERVLLTHHRKLGRWLQLGGHADGDTDLARVALREAEEESGLVDLSVEAEPFDLDRHRIPARGDEPEHWHYDVRYVVRAGANETYVINEESNALAWRSIREIAEDPSADASLMRMARKWLSRA</sequence>
<dbReference type="OrthoDB" id="129709at2"/>
<dbReference type="Gene3D" id="3.90.79.10">
    <property type="entry name" value="Nucleoside Triphosphate Pyrophosphohydrolase"/>
    <property type="match status" value="1"/>
</dbReference>
<dbReference type="GO" id="GO:0016787">
    <property type="term" value="F:hydrolase activity"/>
    <property type="evidence" value="ECO:0007669"/>
    <property type="project" value="UniProtKB-KW"/>
</dbReference>
<dbReference type="RefSeq" id="WP_046971473.1">
    <property type="nucleotide sequence ID" value="NZ_JPLA01000022.1"/>
</dbReference>
<dbReference type="PROSITE" id="PS51462">
    <property type="entry name" value="NUDIX"/>
    <property type="match status" value="1"/>
</dbReference>
<evidence type="ECO:0000259" key="1">
    <source>
        <dbReference type="PROSITE" id="PS51462"/>
    </source>
</evidence>
<dbReference type="Pfam" id="PF00293">
    <property type="entry name" value="NUDIX"/>
    <property type="match status" value="1"/>
</dbReference>
<name>A0A0G9H8Y9_9GAMM</name>
<dbReference type="STRING" id="1440762.Y882_08650"/>
<dbReference type="InterPro" id="IPR000086">
    <property type="entry name" value="NUDIX_hydrolase_dom"/>
</dbReference>
<gene>
    <name evidence="2" type="ORF">Y882_08650</name>
</gene>
<dbReference type="PATRIC" id="fig|1440762.4.peg.1228"/>
<feature type="domain" description="Nudix hydrolase" evidence="1">
    <location>
        <begin position="41"/>
        <end position="175"/>
    </location>
</feature>
<protein>
    <submittedName>
        <fullName evidence="2">NUDIX hydrolase</fullName>
    </submittedName>
</protein>
<dbReference type="EMBL" id="JPLA01000022">
    <property type="protein sequence ID" value="KLD64132.1"/>
    <property type="molecule type" value="Genomic_DNA"/>
</dbReference>
<dbReference type="CDD" id="cd03674">
    <property type="entry name" value="NUDIX_Hydrolase"/>
    <property type="match status" value="1"/>
</dbReference>
<dbReference type="AlphaFoldDB" id="A0A0G9H8Y9"/>
<reference evidence="2 3" key="1">
    <citation type="journal article" date="2015" name="Antonie Van Leeuwenhoek">
        <title>A phylogenomic and molecular marker based taxonomic framework for the order Xanthomonadales: proposal to transfer the families Algiphilaceae and Solimonadaceae to the order Nevskiales ord. nov. and to create a new family within the order Xanthomonadales, the family Rhodanobacteraceae fam. nov., containing the genus Rhodanobacter and its closest relatives.</title>
        <authorList>
            <person name="Naushad S."/>
            <person name="Adeolu M."/>
            <person name="Wong S."/>
            <person name="Sohail M."/>
            <person name="Schellhorn H.E."/>
            <person name="Gupta R.S."/>
        </authorList>
    </citation>
    <scope>NUCLEOTIDE SEQUENCE [LARGE SCALE GENOMIC DNA]</scope>
    <source>
        <strain evidence="2 3">DSM 16301</strain>
    </source>
</reference>
<evidence type="ECO:0000313" key="3">
    <source>
        <dbReference type="Proteomes" id="UP000035481"/>
    </source>
</evidence>
<proteinExistence type="predicted"/>
<comment type="caution">
    <text evidence="2">The sequence shown here is derived from an EMBL/GenBank/DDBJ whole genome shotgun (WGS) entry which is preliminary data.</text>
</comment>
<dbReference type="InterPro" id="IPR015797">
    <property type="entry name" value="NUDIX_hydrolase-like_dom_sf"/>
</dbReference>
<keyword evidence="2" id="KW-0378">Hydrolase</keyword>
<dbReference type="Proteomes" id="UP000035481">
    <property type="component" value="Unassembled WGS sequence"/>
</dbReference>
<accession>A0A0G9H8Y9</accession>
<organism evidence="2 3">
    <name type="scientific">Dyella japonica DSM 16301</name>
    <dbReference type="NCBI Taxonomy" id="1440762"/>
    <lineage>
        <taxon>Bacteria</taxon>
        <taxon>Pseudomonadati</taxon>
        <taxon>Pseudomonadota</taxon>
        <taxon>Gammaproteobacteria</taxon>
        <taxon>Lysobacterales</taxon>
        <taxon>Rhodanobacteraceae</taxon>
        <taxon>Dyella</taxon>
    </lineage>
</organism>
<evidence type="ECO:0000313" key="2">
    <source>
        <dbReference type="EMBL" id="KLD64132.1"/>
    </source>
</evidence>
<dbReference type="SUPFAM" id="SSF55811">
    <property type="entry name" value="Nudix"/>
    <property type="match status" value="1"/>
</dbReference>